<dbReference type="OrthoDB" id="58259at2759"/>
<dbReference type="Proteomes" id="UP000198211">
    <property type="component" value="Unassembled WGS sequence"/>
</dbReference>
<evidence type="ECO:0000313" key="2">
    <source>
        <dbReference type="Proteomes" id="UP000198211"/>
    </source>
</evidence>
<accession>A0A225WAI8</accession>
<proteinExistence type="predicted"/>
<evidence type="ECO:0008006" key="3">
    <source>
        <dbReference type="Google" id="ProtNLM"/>
    </source>
</evidence>
<comment type="caution">
    <text evidence="1">The sequence shown here is derived from an EMBL/GenBank/DDBJ whole genome shotgun (WGS) entry which is preliminary data.</text>
</comment>
<keyword evidence="2" id="KW-1185">Reference proteome</keyword>
<organism evidence="1 2">
    <name type="scientific">Phytophthora megakarya</name>
    <dbReference type="NCBI Taxonomy" id="4795"/>
    <lineage>
        <taxon>Eukaryota</taxon>
        <taxon>Sar</taxon>
        <taxon>Stramenopiles</taxon>
        <taxon>Oomycota</taxon>
        <taxon>Peronosporomycetes</taxon>
        <taxon>Peronosporales</taxon>
        <taxon>Peronosporaceae</taxon>
        <taxon>Phytophthora</taxon>
    </lineage>
</organism>
<reference evidence="2" key="1">
    <citation type="submission" date="2017-03" db="EMBL/GenBank/DDBJ databases">
        <title>Phytopthora megakarya and P. palmivora, two closely related causual agents of cacao black pod achieved similar genome size and gene model numbers by different mechanisms.</title>
        <authorList>
            <person name="Ali S."/>
            <person name="Shao J."/>
            <person name="Larry D.J."/>
            <person name="Kronmiller B."/>
            <person name="Shen D."/>
            <person name="Strem M.D."/>
            <person name="Melnick R.L."/>
            <person name="Guiltinan M.J."/>
            <person name="Tyler B.M."/>
            <person name="Meinhardt L.W."/>
            <person name="Bailey B.A."/>
        </authorList>
    </citation>
    <scope>NUCLEOTIDE SEQUENCE [LARGE SCALE GENOMIC DNA]</scope>
    <source>
        <strain evidence="2">zdho120</strain>
    </source>
</reference>
<protein>
    <recommendedName>
        <fullName evidence="3">Golgin subfamily A member 7/ERF4 domain-containing protein</fullName>
    </recommendedName>
</protein>
<evidence type="ECO:0000313" key="1">
    <source>
        <dbReference type="EMBL" id="OWZ14159.1"/>
    </source>
</evidence>
<name>A0A225WAI8_9STRA</name>
<dbReference type="AlphaFoldDB" id="A0A225WAI8"/>
<gene>
    <name evidence="1" type="ORF">PHMEG_00012398</name>
</gene>
<sequence>MGDVFVNGLASSYDDEYPESEQLQTLMPREDFEQGIATINDALMDHWPCMPCTGFGYGCCICTLGLSLYCAATQVQEAESRLRLQLRRMNEQKKFKSKGIRWELERTWWRRRSFIKISVGTCTRGESETNVGETGISEESMIRVV</sequence>
<dbReference type="EMBL" id="NBNE01001401">
    <property type="protein sequence ID" value="OWZ14159.1"/>
    <property type="molecule type" value="Genomic_DNA"/>
</dbReference>